<dbReference type="Pfam" id="PF00621">
    <property type="entry name" value="RhoGEF"/>
    <property type="match status" value="1"/>
</dbReference>
<feature type="region of interest" description="Disordered" evidence="1">
    <location>
        <begin position="1"/>
        <end position="55"/>
    </location>
</feature>
<feature type="compositionally biased region" description="Acidic residues" evidence="1">
    <location>
        <begin position="155"/>
        <end position="167"/>
    </location>
</feature>
<reference evidence="3 4" key="1">
    <citation type="journal article" date="2018" name="G3 (Bethesda)">
        <title>Phylogenetic and Phylogenomic Definition of Rhizopus Species.</title>
        <authorList>
            <person name="Gryganskyi A.P."/>
            <person name="Golan J."/>
            <person name="Dolatabadi S."/>
            <person name="Mondo S."/>
            <person name="Robb S."/>
            <person name="Idnurm A."/>
            <person name="Muszewska A."/>
            <person name="Steczkiewicz K."/>
            <person name="Masonjones S."/>
            <person name="Liao H.L."/>
            <person name="Gajdeczka M.T."/>
            <person name="Anike F."/>
            <person name="Vuek A."/>
            <person name="Anishchenko I.M."/>
            <person name="Voigt K."/>
            <person name="de Hoog G.S."/>
            <person name="Smith M.E."/>
            <person name="Heitman J."/>
            <person name="Vilgalys R."/>
            <person name="Stajich J.E."/>
        </authorList>
    </citation>
    <scope>NUCLEOTIDE SEQUENCE [LARGE SCALE GENOMIC DNA]</scope>
    <source>
        <strain evidence="3 4">LSU 92-RS-03</strain>
    </source>
</reference>
<feature type="domain" description="DH" evidence="2">
    <location>
        <begin position="357"/>
        <end position="551"/>
    </location>
</feature>
<feature type="compositionally biased region" description="Polar residues" evidence="1">
    <location>
        <begin position="35"/>
        <end position="51"/>
    </location>
</feature>
<dbReference type="PROSITE" id="PS50010">
    <property type="entry name" value="DH_2"/>
    <property type="match status" value="1"/>
</dbReference>
<evidence type="ECO:0000313" key="4">
    <source>
        <dbReference type="Proteomes" id="UP000253551"/>
    </source>
</evidence>
<keyword evidence="4" id="KW-1185">Reference proteome</keyword>
<dbReference type="Proteomes" id="UP000253551">
    <property type="component" value="Unassembled WGS sequence"/>
</dbReference>
<evidence type="ECO:0000256" key="1">
    <source>
        <dbReference type="SAM" id="MobiDB-lite"/>
    </source>
</evidence>
<protein>
    <recommendedName>
        <fullName evidence="2">DH domain-containing protein</fullName>
    </recommendedName>
</protein>
<dbReference type="GO" id="GO:0005737">
    <property type="term" value="C:cytoplasm"/>
    <property type="evidence" value="ECO:0007669"/>
    <property type="project" value="TreeGrafter"/>
</dbReference>
<name>A0A367JZH2_RHIST</name>
<dbReference type="EMBL" id="PJQM01002448">
    <property type="protein sequence ID" value="RCH95279.1"/>
    <property type="molecule type" value="Genomic_DNA"/>
</dbReference>
<dbReference type="PANTHER" id="PTHR12673:SF159">
    <property type="entry name" value="LD03170P"/>
    <property type="match status" value="1"/>
</dbReference>
<dbReference type="GO" id="GO:0005085">
    <property type="term" value="F:guanyl-nucleotide exchange factor activity"/>
    <property type="evidence" value="ECO:0007669"/>
    <property type="project" value="InterPro"/>
</dbReference>
<sequence>MHSIIHENNKSTPLKENIRPSLSVNTKKKRWSGLLSKNKQNTSTTVSNESLVESPESEKTLFQSIDPKPTHRRLNSTGSKFKKKFHLPSFCKQETKPATYTPEIPEPIMPPLIDWSPETPLSPLPWELPSPTNNLKKRLSFETPKSYSFNSFHEEDSESADTEEEDVEYHSDPELNELNLSELSSDVTLISNETSLLRRRSSCPDYDTISRTSSPTVVERDILSITDQSTRQMSAFKNHKHSVDRKVILKPCQRTLARAAEAAANGDTTRHTPLLMHFCEETAKYLYIPNVFDPVSREPVLQFTNIKPRQYQLKRKTSWKKEAKGLRVWHDTLKESLQHPSSVRTKYHEKKEKNMLTRNFILREFYTTEVNFWNQLYYTKVVFYDALSFAIDKNNNLNTNVVDGFSNLFDLMKLSAKLIHRLRHFQLNENTFYSIQLKDTPINCNIQLGKILCEVSEDMVVFLRCALDYRENKKLLQHKMYESYQQRLYTRKETSRFTMEDYFIIPIQRVARYGLLLADLLRHSDPEMPDYKYLVQAHKTITSLATAMNSIQKKPK</sequence>
<gene>
    <name evidence="3" type="ORF">CU098_003593</name>
</gene>
<dbReference type="InterPro" id="IPR035899">
    <property type="entry name" value="DBL_dom_sf"/>
</dbReference>
<evidence type="ECO:0000259" key="2">
    <source>
        <dbReference type="PROSITE" id="PS50010"/>
    </source>
</evidence>
<dbReference type="PANTHER" id="PTHR12673">
    <property type="entry name" value="FACIOGENITAL DYSPLASIA PROTEIN"/>
    <property type="match status" value="1"/>
</dbReference>
<dbReference type="SMART" id="SM00325">
    <property type="entry name" value="RhoGEF"/>
    <property type="match status" value="1"/>
</dbReference>
<accession>A0A367JZH2</accession>
<dbReference type="AlphaFoldDB" id="A0A367JZH2"/>
<feature type="region of interest" description="Disordered" evidence="1">
    <location>
        <begin position="149"/>
        <end position="172"/>
    </location>
</feature>
<feature type="compositionally biased region" description="Polar residues" evidence="1">
    <location>
        <begin position="10"/>
        <end position="25"/>
    </location>
</feature>
<dbReference type="SUPFAM" id="SSF48065">
    <property type="entry name" value="DBL homology domain (DH-domain)"/>
    <property type="match status" value="1"/>
</dbReference>
<dbReference type="OrthoDB" id="660555at2759"/>
<dbReference type="InterPro" id="IPR051092">
    <property type="entry name" value="FYVE_RhoGEF_PH"/>
</dbReference>
<dbReference type="STRING" id="4846.A0A367JZH2"/>
<evidence type="ECO:0000313" key="3">
    <source>
        <dbReference type="EMBL" id="RCH95279.1"/>
    </source>
</evidence>
<dbReference type="InterPro" id="IPR000219">
    <property type="entry name" value="DH_dom"/>
</dbReference>
<comment type="caution">
    <text evidence="3">The sequence shown here is derived from an EMBL/GenBank/DDBJ whole genome shotgun (WGS) entry which is preliminary data.</text>
</comment>
<organism evidence="3 4">
    <name type="scientific">Rhizopus stolonifer</name>
    <name type="common">Rhizopus nigricans</name>
    <dbReference type="NCBI Taxonomy" id="4846"/>
    <lineage>
        <taxon>Eukaryota</taxon>
        <taxon>Fungi</taxon>
        <taxon>Fungi incertae sedis</taxon>
        <taxon>Mucoromycota</taxon>
        <taxon>Mucoromycotina</taxon>
        <taxon>Mucoromycetes</taxon>
        <taxon>Mucorales</taxon>
        <taxon>Mucorineae</taxon>
        <taxon>Rhizopodaceae</taxon>
        <taxon>Rhizopus</taxon>
    </lineage>
</organism>
<proteinExistence type="predicted"/>
<dbReference type="Gene3D" id="1.20.900.10">
    <property type="entry name" value="Dbl homology (DH) domain"/>
    <property type="match status" value="1"/>
</dbReference>